<reference evidence="5 6" key="1">
    <citation type="submission" date="2018-08" db="EMBL/GenBank/DDBJ databases">
        <title>A genome reference for cultivated species of the human gut microbiota.</title>
        <authorList>
            <person name="Zou Y."/>
            <person name="Xue W."/>
            <person name="Luo G."/>
        </authorList>
    </citation>
    <scope>NUCLEOTIDE SEQUENCE [LARGE SCALE GENOMIC DNA]</scope>
    <source>
        <strain evidence="4 6">AF36-12AT</strain>
        <strain evidence="3 5">CF01-1</strain>
    </source>
</reference>
<gene>
    <name evidence="4" type="ORF">DWZ91_09190</name>
    <name evidence="3" type="ORF">DXA22_09330</name>
</gene>
<dbReference type="EMBL" id="QRPH01000008">
    <property type="protein sequence ID" value="RHL93931.1"/>
    <property type="molecule type" value="Genomic_DNA"/>
</dbReference>
<keyword evidence="2" id="KW-1133">Transmembrane helix</keyword>
<dbReference type="RefSeq" id="WP_117750500.1">
    <property type="nucleotide sequence ID" value="NZ_CP092470.1"/>
</dbReference>
<sequence>MNPDPNAYRPSSLDLEDAARMKSESELESTQAHTMRNNRDLEAVMAMACLVITLSMVESTPFLAIIPFATAIALLCAAGREQARAVKTMREYHETVSILENELDANDYQNIMGRPHPWKIL</sequence>
<dbReference type="Proteomes" id="UP000285613">
    <property type="component" value="Unassembled WGS sequence"/>
</dbReference>
<evidence type="ECO:0000313" key="4">
    <source>
        <dbReference type="EMBL" id="RHL93931.1"/>
    </source>
</evidence>
<comment type="caution">
    <text evidence="3">The sequence shown here is derived from an EMBL/GenBank/DDBJ whole genome shotgun (WGS) entry which is preliminary data.</text>
</comment>
<keyword evidence="2" id="KW-0812">Transmembrane</keyword>
<evidence type="ECO:0000256" key="1">
    <source>
        <dbReference type="SAM" id="MobiDB-lite"/>
    </source>
</evidence>
<evidence type="ECO:0000313" key="5">
    <source>
        <dbReference type="Proteomes" id="UP000284163"/>
    </source>
</evidence>
<name>A0A3E5AT53_BIFPS</name>
<dbReference type="AlphaFoldDB" id="A0A3E5AT53"/>
<evidence type="ECO:0000256" key="2">
    <source>
        <dbReference type="SAM" id="Phobius"/>
    </source>
</evidence>
<dbReference type="EMBL" id="QSDK01000020">
    <property type="protein sequence ID" value="RGY75147.1"/>
    <property type="molecule type" value="Genomic_DNA"/>
</dbReference>
<organism evidence="3 5">
    <name type="scientific">Bifidobacterium pseudocatenulatum</name>
    <dbReference type="NCBI Taxonomy" id="28026"/>
    <lineage>
        <taxon>Bacteria</taxon>
        <taxon>Bacillati</taxon>
        <taxon>Actinomycetota</taxon>
        <taxon>Actinomycetes</taxon>
        <taxon>Bifidobacteriales</taxon>
        <taxon>Bifidobacteriaceae</taxon>
        <taxon>Bifidobacterium</taxon>
    </lineage>
</organism>
<accession>A0A3E5AT53</accession>
<evidence type="ECO:0000313" key="6">
    <source>
        <dbReference type="Proteomes" id="UP000285613"/>
    </source>
</evidence>
<protein>
    <submittedName>
        <fullName evidence="3">Uncharacterized protein</fullName>
    </submittedName>
</protein>
<keyword evidence="2" id="KW-0472">Membrane</keyword>
<feature type="transmembrane region" description="Helical" evidence="2">
    <location>
        <begin position="63"/>
        <end position="80"/>
    </location>
</feature>
<feature type="region of interest" description="Disordered" evidence="1">
    <location>
        <begin position="1"/>
        <end position="34"/>
    </location>
</feature>
<proteinExistence type="predicted"/>
<evidence type="ECO:0000313" key="3">
    <source>
        <dbReference type="EMBL" id="RGY75147.1"/>
    </source>
</evidence>
<dbReference type="Proteomes" id="UP000284163">
    <property type="component" value="Unassembled WGS sequence"/>
</dbReference>